<dbReference type="RefSeq" id="WP_283431686.1">
    <property type="nucleotide sequence ID" value="NZ_FXUG01000002.1"/>
</dbReference>
<keyword evidence="1" id="KW-0472">Membrane</keyword>
<organism evidence="2 3">
    <name type="scientific">Neorhodopirellula lusitana</name>
    <dbReference type="NCBI Taxonomy" id="445327"/>
    <lineage>
        <taxon>Bacteria</taxon>
        <taxon>Pseudomonadati</taxon>
        <taxon>Planctomycetota</taxon>
        <taxon>Planctomycetia</taxon>
        <taxon>Pirellulales</taxon>
        <taxon>Pirellulaceae</taxon>
        <taxon>Neorhodopirellula</taxon>
    </lineage>
</organism>
<reference evidence="2 3" key="1">
    <citation type="submission" date="2017-05" db="EMBL/GenBank/DDBJ databases">
        <authorList>
            <person name="Varghese N."/>
            <person name="Submissions S."/>
        </authorList>
    </citation>
    <scope>NUCLEOTIDE SEQUENCE [LARGE SCALE GENOMIC DNA]</scope>
    <source>
        <strain evidence="2 3">DSM 25457</strain>
    </source>
</reference>
<sequence length="348" mass="39332">MRHLIPVTLSLIGGLGISHVIGDWVASEHSSANAEMSHAGQAFVVAAASLLVFFSAYWPLFTLHSLSNCLHWNEDADPLIGPRFADSDLPEWIFPPVHLIRGRLLLAAFASFSFLLRDGGTISGEAIAILAAGAFVSLLLIGYCFWVGVREEAEKEEAQQGRCLAWWQMDETLSERCRQFYHREMAVRFGKFILLPVSVVCVLGWLASIYHWFEGIEAWGQFGWRITFVASGIGGLFAILWGAFLIPNLWVLQQPRLGALLLDKRFCVAGYTVPISFLHHRRIVTAVTHQDQTDLKLTIVNRTRKQFRHHPNGMPYFSPERITSREYLIPVPPDQRAYVQRIQSAYQL</sequence>
<gene>
    <name evidence="2" type="ORF">SAMN06265222_102373</name>
</gene>
<feature type="transmembrane region" description="Helical" evidence="1">
    <location>
        <begin position="225"/>
        <end position="246"/>
    </location>
</feature>
<dbReference type="EMBL" id="FXUG01000002">
    <property type="protein sequence ID" value="SMP47993.1"/>
    <property type="molecule type" value="Genomic_DNA"/>
</dbReference>
<feature type="transmembrane region" description="Helical" evidence="1">
    <location>
        <begin position="38"/>
        <end position="58"/>
    </location>
</feature>
<dbReference type="Proteomes" id="UP001158067">
    <property type="component" value="Unassembled WGS sequence"/>
</dbReference>
<keyword evidence="3" id="KW-1185">Reference proteome</keyword>
<feature type="transmembrane region" description="Helical" evidence="1">
    <location>
        <begin position="126"/>
        <end position="149"/>
    </location>
</feature>
<name>A0ABY1PUS1_9BACT</name>
<keyword evidence="1" id="KW-0812">Transmembrane</keyword>
<evidence type="ECO:0000313" key="3">
    <source>
        <dbReference type="Proteomes" id="UP001158067"/>
    </source>
</evidence>
<accession>A0ABY1PUS1</accession>
<comment type="caution">
    <text evidence="2">The sequence shown here is derived from an EMBL/GenBank/DDBJ whole genome shotgun (WGS) entry which is preliminary data.</text>
</comment>
<protein>
    <submittedName>
        <fullName evidence="2">Uncharacterized protein</fullName>
    </submittedName>
</protein>
<proteinExistence type="predicted"/>
<feature type="transmembrane region" description="Helical" evidence="1">
    <location>
        <begin position="192"/>
        <end position="213"/>
    </location>
</feature>
<evidence type="ECO:0000256" key="1">
    <source>
        <dbReference type="SAM" id="Phobius"/>
    </source>
</evidence>
<evidence type="ECO:0000313" key="2">
    <source>
        <dbReference type="EMBL" id="SMP47993.1"/>
    </source>
</evidence>
<keyword evidence="1" id="KW-1133">Transmembrane helix</keyword>